<comment type="similarity">
    <text evidence="5">Belongs to the 4-toluene sulfonate uptake permease (TSUP) (TC 2.A.102) family.</text>
</comment>
<evidence type="ECO:0000256" key="1">
    <source>
        <dbReference type="ARBA" id="ARBA00004141"/>
    </source>
</evidence>
<dbReference type="AlphaFoldDB" id="A0A1Q2LER8"/>
<proteinExistence type="inferred from homology"/>
<feature type="transmembrane region" description="Helical" evidence="5">
    <location>
        <begin position="209"/>
        <end position="226"/>
    </location>
</feature>
<evidence type="ECO:0000313" key="7">
    <source>
        <dbReference type="Proteomes" id="UP000188298"/>
    </source>
</evidence>
<dbReference type="Proteomes" id="UP000188298">
    <property type="component" value="Chromosome"/>
</dbReference>
<dbReference type="EMBL" id="CP019645">
    <property type="protein sequence ID" value="AQQ58908.1"/>
    <property type="molecule type" value="Genomic_DNA"/>
</dbReference>
<organism evidence="6 7">
    <name type="scientific">Helicobacter bilis</name>
    <dbReference type="NCBI Taxonomy" id="37372"/>
    <lineage>
        <taxon>Bacteria</taxon>
        <taxon>Pseudomonadati</taxon>
        <taxon>Campylobacterota</taxon>
        <taxon>Epsilonproteobacteria</taxon>
        <taxon>Campylobacterales</taxon>
        <taxon>Helicobacteraceae</taxon>
        <taxon>Helicobacter</taxon>
    </lineage>
</organism>
<dbReference type="InterPro" id="IPR051598">
    <property type="entry name" value="TSUP/Inactive_protease-like"/>
</dbReference>
<evidence type="ECO:0000256" key="4">
    <source>
        <dbReference type="ARBA" id="ARBA00023136"/>
    </source>
</evidence>
<name>A0A1Q2LER8_9HELI</name>
<feature type="transmembrane region" description="Helical" evidence="5">
    <location>
        <begin position="7"/>
        <end position="37"/>
    </location>
</feature>
<keyword evidence="5" id="KW-1003">Cell membrane</keyword>
<protein>
    <recommendedName>
        <fullName evidence="5">Probable membrane transporter protein</fullName>
    </recommendedName>
</protein>
<feature type="transmembrane region" description="Helical" evidence="5">
    <location>
        <begin position="238"/>
        <end position="255"/>
    </location>
</feature>
<sequence length="269" mass="28825">MEIVCLAILGIITGSISALFGIGGGMIIVPCMLYLHYLLPDLSFSTHDAVGISVMQMIFSSVFGSAINIFKKKNLCLDSAIFLGIGGFIGAAFSGVVLMYIAEKHLALIFLCVSLFTFYKFLFSVKKTPQKVSLTKAKQRSILVIIGSLTGVFAISLGIGGGVMLVPLLMYFLGFDTKKIVPLSLFFIMCAALSGTFSFVRHGVITDSVLYAGLLLGAFSLVGVVIGTRLIDSMNAQIHYRILVIIYLASIIATLNKVLMYYGIIGGGV</sequence>
<comment type="subcellular location">
    <subcellularLocation>
        <location evidence="5">Cell membrane</location>
        <topology evidence="5">Multi-pass membrane protein</topology>
    </subcellularLocation>
    <subcellularLocation>
        <location evidence="1">Membrane</location>
        <topology evidence="1">Multi-pass membrane protein</topology>
    </subcellularLocation>
</comment>
<feature type="transmembrane region" description="Helical" evidence="5">
    <location>
        <begin position="143"/>
        <end position="174"/>
    </location>
</feature>
<feature type="transmembrane region" description="Helical" evidence="5">
    <location>
        <begin position="180"/>
        <end position="200"/>
    </location>
</feature>
<evidence type="ECO:0000256" key="3">
    <source>
        <dbReference type="ARBA" id="ARBA00022989"/>
    </source>
</evidence>
<dbReference type="KEGG" id="hbl:XJ32_01000"/>
<dbReference type="GO" id="GO:0005886">
    <property type="term" value="C:plasma membrane"/>
    <property type="evidence" value="ECO:0007669"/>
    <property type="project" value="UniProtKB-SubCell"/>
</dbReference>
<dbReference type="InterPro" id="IPR002781">
    <property type="entry name" value="TM_pro_TauE-like"/>
</dbReference>
<feature type="transmembrane region" description="Helical" evidence="5">
    <location>
        <begin position="81"/>
        <end position="100"/>
    </location>
</feature>
<keyword evidence="2 5" id="KW-0812">Transmembrane</keyword>
<evidence type="ECO:0000313" key="6">
    <source>
        <dbReference type="EMBL" id="AQQ58908.1"/>
    </source>
</evidence>
<feature type="transmembrane region" description="Helical" evidence="5">
    <location>
        <begin position="49"/>
        <end position="69"/>
    </location>
</feature>
<evidence type="ECO:0000256" key="5">
    <source>
        <dbReference type="RuleBase" id="RU363041"/>
    </source>
</evidence>
<accession>A0A1Q2LER8</accession>
<dbReference type="PANTHER" id="PTHR43701">
    <property type="entry name" value="MEMBRANE TRANSPORTER PROTEIN MJ0441-RELATED"/>
    <property type="match status" value="1"/>
</dbReference>
<gene>
    <name evidence="6" type="ORF">XJ32_01000</name>
</gene>
<keyword evidence="3 5" id="KW-1133">Transmembrane helix</keyword>
<reference evidence="6 7" key="1">
    <citation type="submission" date="2017-02" db="EMBL/GenBank/DDBJ databases">
        <title>Whole genome sequencing of Helicobacter bilis strain AAQJH.</title>
        <authorList>
            <person name="Conlan S."/>
            <person name="Thomas P.J."/>
            <person name="Mullikin J."/>
            <person name="Palmore T.N."/>
            <person name="Frank K.M."/>
            <person name="Segre J.A."/>
        </authorList>
    </citation>
    <scope>NUCLEOTIDE SEQUENCE [LARGE SCALE GENOMIC DNA]</scope>
    <source>
        <strain evidence="6 7">AAQJH</strain>
    </source>
</reference>
<feature type="transmembrane region" description="Helical" evidence="5">
    <location>
        <begin position="106"/>
        <end position="123"/>
    </location>
</feature>
<dbReference type="RefSeq" id="WP_077388045.1">
    <property type="nucleotide sequence ID" value="NZ_CAUWGD010000154.1"/>
</dbReference>
<dbReference type="PANTHER" id="PTHR43701:SF2">
    <property type="entry name" value="MEMBRANE TRANSPORTER PROTEIN YJNA-RELATED"/>
    <property type="match status" value="1"/>
</dbReference>
<keyword evidence="4 5" id="KW-0472">Membrane</keyword>
<dbReference type="Pfam" id="PF01925">
    <property type="entry name" value="TauE"/>
    <property type="match status" value="1"/>
</dbReference>
<evidence type="ECO:0000256" key="2">
    <source>
        <dbReference type="ARBA" id="ARBA00022692"/>
    </source>
</evidence>